<proteinExistence type="predicted"/>
<evidence type="ECO:0008006" key="4">
    <source>
        <dbReference type="Google" id="ProtNLM"/>
    </source>
</evidence>
<dbReference type="AlphaFoldDB" id="A0A4Y2UMP4"/>
<evidence type="ECO:0000256" key="1">
    <source>
        <dbReference type="SAM" id="SignalP"/>
    </source>
</evidence>
<keyword evidence="3" id="KW-1185">Reference proteome</keyword>
<feature type="chain" id="PRO_5021285550" description="Secreted protein" evidence="1">
    <location>
        <begin position="27"/>
        <end position="109"/>
    </location>
</feature>
<evidence type="ECO:0000313" key="2">
    <source>
        <dbReference type="EMBL" id="GBO14305.1"/>
    </source>
</evidence>
<name>A0A4Y2UMP4_ARAVE</name>
<accession>A0A4Y2UMP4</accession>
<sequence>MKHQHPETSHFRLVLLLPLINCFVISNDDVAAIPHLAFLTVLNSKLDYQIFYFRFRFTVNVSWRMLVLLHLLVSDPPPEGCPQMALVMRWSCWTHPIDASDRMAEGSFS</sequence>
<reference evidence="2 3" key="1">
    <citation type="journal article" date="2019" name="Sci. Rep.">
        <title>Orb-weaving spider Araneus ventricosus genome elucidates the spidroin gene catalogue.</title>
        <authorList>
            <person name="Kono N."/>
            <person name="Nakamura H."/>
            <person name="Ohtoshi R."/>
            <person name="Moran D.A.P."/>
            <person name="Shinohara A."/>
            <person name="Yoshida Y."/>
            <person name="Fujiwara M."/>
            <person name="Mori M."/>
            <person name="Tomita M."/>
            <person name="Arakawa K."/>
        </authorList>
    </citation>
    <scope>NUCLEOTIDE SEQUENCE [LARGE SCALE GENOMIC DNA]</scope>
</reference>
<dbReference type="Proteomes" id="UP000499080">
    <property type="component" value="Unassembled WGS sequence"/>
</dbReference>
<keyword evidence="1" id="KW-0732">Signal</keyword>
<feature type="signal peptide" evidence="1">
    <location>
        <begin position="1"/>
        <end position="26"/>
    </location>
</feature>
<protein>
    <recommendedName>
        <fullName evidence="4">Secreted protein</fullName>
    </recommendedName>
</protein>
<dbReference type="EMBL" id="BGPR01038459">
    <property type="protein sequence ID" value="GBO14305.1"/>
    <property type="molecule type" value="Genomic_DNA"/>
</dbReference>
<organism evidence="2 3">
    <name type="scientific">Araneus ventricosus</name>
    <name type="common">Orbweaver spider</name>
    <name type="synonym">Epeira ventricosa</name>
    <dbReference type="NCBI Taxonomy" id="182803"/>
    <lineage>
        <taxon>Eukaryota</taxon>
        <taxon>Metazoa</taxon>
        <taxon>Ecdysozoa</taxon>
        <taxon>Arthropoda</taxon>
        <taxon>Chelicerata</taxon>
        <taxon>Arachnida</taxon>
        <taxon>Araneae</taxon>
        <taxon>Araneomorphae</taxon>
        <taxon>Entelegynae</taxon>
        <taxon>Araneoidea</taxon>
        <taxon>Araneidae</taxon>
        <taxon>Araneus</taxon>
    </lineage>
</organism>
<comment type="caution">
    <text evidence="2">The sequence shown here is derived from an EMBL/GenBank/DDBJ whole genome shotgun (WGS) entry which is preliminary data.</text>
</comment>
<gene>
    <name evidence="2" type="ORF">AVEN_134279_1</name>
</gene>
<evidence type="ECO:0000313" key="3">
    <source>
        <dbReference type="Proteomes" id="UP000499080"/>
    </source>
</evidence>